<sequence length="182" mass="19471">MTDDDEPDMDALEAALSGASLDVEADDGGERSEGVFLVTHADEGSAVVRNVDSGQVHTLSTNPGVEEGDAVEGVVAPDPPMNVSWQLVEIDDRRSVPIERSSESPTRQSLDIAADQPTGELARRERAGEGEIHVLTVPEADTERAVEDVVSDDVTRARALRMGVDRVEVRSAPGVVVVRYMP</sequence>
<accession>V4HBF2</accession>
<reference evidence="2 3" key="1">
    <citation type="journal article" date="2013" name="Genome Announc.">
        <title>Draft Genome Sequence of 'Candidatus Halobonum tyrrellensis' Strain G22, Isolated from the Hypersaline Waters of Lake Tyrrell, Australia.</title>
        <authorList>
            <person name="Ugalde J.A."/>
            <person name="Narasingarao P."/>
            <person name="Kuo S."/>
            <person name="Podell S."/>
            <person name="Allen E.E."/>
        </authorList>
    </citation>
    <scope>NUCLEOTIDE SEQUENCE [LARGE SCALE GENOMIC DNA]</scope>
    <source>
        <strain evidence="2 3">G22</strain>
    </source>
</reference>
<protein>
    <submittedName>
        <fullName evidence="2">Uncharacterized protein</fullName>
    </submittedName>
</protein>
<dbReference type="PATRIC" id="fig|1324957.4.peg.3007"/>
<dbReference type="RefSeq" id="WP_023395537.1">
    <property type="nucleotide sequence ID" value="NZ_ASGZ01000060.1"/>
</dbReference>
<organism evidence="2 3">
    <name type="scientific">Candidatus Halobonum tyrrellensis G22</name>
    <dbReference type="NCBI Taxonomy" id="1324957"/>
    <lineage>
        <taxon>Archaea</taxon>
        <taxon>Methanobacteriati</taxon>
        <taxon>Methanobacteriota</taxon>
        <taxon>Stenosarchaea group</taxon>
        <taxon>Halobacteria</taxon>
        <taxon>Halobacteriales</taxon>
        <taxon>Haloferacaceae</taxon>
        <taxon>Candidatus Halobonum</taxon>
    </lineage>
</organism>
<comment type="caution">
    <text evidence="2">The sequence shown here is derived from an EMBL/GenBank/DDBJ whole genome shotgun (WGS) entry which is preliminary data.</text>
</comment>
<dbReference type="AlphaFoldDB" id="V4HBF2"/>
<feature type="region of interest" description="Disordered" evidence="1">
    <location>
        <begin position="97"/>
        <end position="125"/>
    </location>
</feature>
<keyword evidence="3" id="KW-1185">Reference proteome</keyword>
<dbReference type="InterPro" id="IPR043850">
    <property type="entry name" value="DUF5812"/>
</dbReference>
<feature type="region of interest" description="Disordered" evidence="1">
    <location>
        <begin position="1"/>
        <end position="29"/>
    </location>
</feature>
<proteinExistence type="predicted"/>
<feature type="compositionally biased region" description="Acidic residues" evidence="1">
    <location>
        <begin position="1"/>
        <end position="11"/>
    </location>
</feature>
<gene>
    <name evidence="2" type="ORF">K933_14818</name>
</gene>
<dbReference type="Pfam" id="PF19129">
    <property type="entry name" value="DUF5812"/>
    <property type="match status" value="1"/>
</dbReference>
<evidence type="ECO:0000313" key="2">
    <source>
        <dbReference type="EMBL" id="ESP87368.1"/>
    </source>
</evidence>
<evidence type="ECO:0000256" key="1">
    <source>
        <dbReference type="SAM" id="MobiDB-lite"/>
    </source>
</evidence>
<evidence type="ECO:0000313" key="3">
    <source>
        <dbReference type="Proteomes" id="UP000017840"/>
    </source>
</evidence>
<name>V4HBF2_9EURY</name>
<dbReference type="eggNOG" id="arCOG04760">
    <property type="taxonomic scope" value="Archaea"/>
</dbReference>
<dbReference type="EMBL" id="ASGZ01000060">
    <property type="protein sequence ID" value="ESP87368.1"/>
    <property type="molecule type" value="Genomic_DNA"/>
</dbReference>
<dbReference type="Proteomes" id="UP000017840">
    <property type="component" value="Unassembled WGS sequence"/>
</dbReference>